<name>A0A5J9WER9_9POAL</name>
<organism evidence="1 2">
    <name type="scientific">Eragrostis curvula</name>
    <name type="common">weeping love grass</name>
    <dbReference type="NCBI Taxonomy" id="38414"/>
    <lineage>
        <taxon>Eukaryota</taxon>
        <taxon>Viridiplantae</taxon>
        <taxon>Streptophyta</taxon>
        <taxon>Embryophyta</taxon>
        <taxon>Tracheophyta</taxon>
        <taxon>Spermatophyta</taxon>
        <taxon>Magnoliopsida</taxon>
        <taxon>Liliopsida</taxon>
        <taxon>Poales</taxon>
        <taxon>Poaceae</taxon>
        <taxon>PACMAD clade</taxon>
        <taxon>Chloridoideae</taxon>
        <taxon>Eragrostideae</taxon>
        <taxon>Eragrostidinae</taxon>
        <taxon>Eragrostis</taxon>
    </lineage>
</organism>
<gene>
    <name evidence="1" type="ORF">EJB05_06814</name>
</gene>
<dbReference type="Gene3D" id="2.80.10.50">
    <property type="match status" value="1"/>
</dbReference>
<dbReference type="CDD" id="cd23431">
    <property type="entry name" value="beta-trefoil_Ricin_AtEULS3-like"/>
    <property type="match status" value="1"/>
</dbReference>
<reference evidence="1 2" key="1">
    <citation type="journal article" date="2019" name="Sci. Rep.">
        <title>A high-quality genome of Eragrostis curvula grass provides insights into Poaceae evolution and supports new strategies to enhance forage quality.</title>
        <authorList>
            <person name="Carballo J."/>
            <person name="Santos B.A.C.M."/>
            <person name="Zappacosta D."/>
            <person name="Garbus I."/>
            <person name="Selva J.P."/>
            <person name="Gallo C.A."/>
            <person name="Diaz A."/>
            <person name="Albertini E."/>
            <person name="Caccamo M."/>
            <person name="Echenique V."/>
        </authorList>
    </citation>
    <scope>NUCLEOTIDE SEQUENCE [LARGE SCALE GENOMIC DNA]</scope>
    <source>
        <strain evidence="2">cv. Victoria</strain>
        <tissue evidence="1">Leaf</tissue>
    </source>
</reference>
<keyword evidence="2" id="KW-1185">Reference proteome</keyword>
<dbReference type="InterPro" id="IPR035992">
    <property type="entry name" value="Ricin_B-like_lectins"/>
</dbReference>
<proteinExistence type="predicted"/>
<comment type="caution">
    <text evidence="1">The sequence shown here is derived from an EMBL/GenBank/DDBJ whole genome shotgun (WGS) entry which is preliminary data.</text>
</comment>
<sequence>MEHVFHHEPADLRRNMNCYAFDHDLVDRRRAVARDGSRLILSLWNGSRNQLWRMAPLQGAAAPEAAEHARRFRILCQSGDGLSVTVRDGAVVLATADHQDERQCWVQSFQNTGHVTDEEGHRAFALVNRATGKALMHKGHGDDELVQLAGHSPDSVDVALLWTQSDDLGEGFHGIRAVNDVGVVLDAAKGVPDYGGAHDGTPIIVFPWNDGPNQKWKLLPFY</sequence>
<dbReference type="PANTHER" id="PTHR31257">
    <property type="entry name" value="RICIN B-LIKE LECTIN EULS3"/>
    <property type="match status" value="1"/>
</dbReference>
<feature type="non-terminal residue" evidence="1">
    <location>
        <position position="1"/>
    </location>
</feature>
<accession>A0A5J9WER9</accession>
<dbReference type="Proteomes" id="UP000324897">
    <property type="component" value="Chromosome 5"/>
</dbReference>
<dbReference type="InterPro" id="IPR040249">
    <property type="entry name" value="Ricin_B-like_lectin_EULS3-like"/>
</dbReference>
<evidence type="ECO:0000313" key="2">
    <source>
        <dbReference type="Proteomes" id="UP000324897"/>
    </source>
</evidence>
<dbReference type="EMBL" id="RWGY01000004">
    <property type="protein sequence ID" value="TVU47222.1"/>
    <property type="molecule type" value="Genomic_DNA"/>
</dbReference>
<evidence type="ECO:0008006" key="3">
    <source>
        <dbReference type="Google" id="ProtNLM"/>
    </source>
</evidence>
<dbReference type="PANTHER" id="PTHR31257:SF24">
    <property type="entry name" value="OS12G0184300 PROTEIN"/>
    <property type="match status" value="1"/>
</dbReference>
<dbReference type="OrthoDB" id="7769065at2759"/>
<evidence type="ECO:0000313" key="1">
    <source>
        <dbReference type="EMBL" id="TVU47222.1"/>
    </source>
</evidence>
<dbReference type="Gramene" id="TVU47222">
    <property type="protein sequence ID" value="TVU47222"/>
    <property type="gene ID" value="EJB05_06814"/>
</dbReference>
<dbReference type="AlphaFoldDB" id="A0A5J9WER9"/>
<protein>
    <recommendedName>
        <fullName evidence="3">Ricin B lectin domain-containing protein</fullName>
    </recommendedName>
</protein>
<dbReference type="SUPFAM" id="SSF50370">
    <property type="entry name" value="Ricin B-like lectins"/>
    <property type="match status" value="1"/>
</dbReference>